<reference evidence="5" key="1">
    <citation type="journal article" date="2014" name="Int. J. Syst. Evol. Microbiol.">
        <title>Complete genome of a new Firmicutes species belonging to the dominant human colonic microbiota ('Ruminococcus bicirculans') reveals two chromosomes and a selective capacity to utilize plant glucans.</title>
        <authorList>
            <consortium name="NISC Comparative Sequencing Program"/>
            <person name="Wegmann U."/>
            <person name="Louis P."/>
            <person name="Goesmann A."/>
            <person name="Henrissat B."/>
            <person name="Duncan S.H."/>
            <person name="Flint H.J."/>
        </authorList>
    </citation>
    <scope>NUCLEOTIDE SEQUENCE</scope>
    <source>
        <strain evidence="5">CGMCC 1.11013</strain>
    </source>
</reference>
<feature type="transmembrane region" description="Helical" evidence="3">
    <location>
        <begin position="181"/>
        <end position="200"/>
    </location>
</feature>
<dbReference type="Proteomes" id="UP000027439">
    <property type="component" value="Unassembled WGS sequence"/>
</dbReference>
<dbReference type="Pfam" id="PF00990">
    <property type="entry name" value="GGDEF"/>
    <property type="match status" value="1"/>
</dbReference>
<dbReference type="PANTHER" id="PTHR45138">
    <property type="entry name" value="REGULATORY COMPONENTS OF SENSORY TRANSDUCTION SYSTEM"/>
    <property type="match status" value="1"/>
</dbReference>
<dbReference type="SUPFAM" id="SSF55073">
    <property type="entry name" value="Nucleotide cyclase"/>
    <property type="match status" value="1"/>
</dbReference>
<dbReference type="RefSeq" id="WP_052006042.1">
    <property type="nucleotide sequence ID" value="NZ_BMEG01000004.1"/>
</dbReference>
<gene>
    <name evidence="6" type="ORF">BG57_24105</name>
    <name evidence="5" type="ORF">GCM10010985_26900</name>
</gene>
<evidence type="ECO:0000256" key="2">
    <source>
        <dbReference type="ARBA" id="ARBA00034247"/>
    </source>
</evidence>
<evidence type="ECO:0000313" key="5">
    <source>
        <dbReference type="EMBL" id="GGD70997.1"/>
    </source>
</evidence>
<feature type="transmembrane region" description="Helical" evidence="3">
    <location>
        <begin position="62"/>
        <end position="82"/>
    </location>
</feature>
<feature type="transmembrane region" description="Helical" evidence="3">
    <location>
        <begin position="152"/>
        <end position="175"/>
    </location>
</feature>
<dbReference type="EMBL" id="BMEG01000004">
    <property type="protein sequence ID" value="GGD70997.1"/>
    <property type="molecule type" value="Genomic_DNA"/>
</dbReference>
<dbReference type="STRING" id="1071679.BG57_24105"/>
<dbReference type="InterPro" id="IPR050469">
    <property type="entry name" value="Diguanylate_Cyclase"/>
</dbReference>
<keyword evidence="3" id="KW-0812">Transmembrane</keyword>
<feature type="transmembrane region" description="Helical" evidence="3">
    <location>
        <begin position="6"/>
        <end position="25"/>
    </location>
</feature>
<dbReference type="CDD" id="cd01949">
    <property type="entry name" value="GGDEF"/>
    <property type="match status" value="1"/>
</dbReference>
<keyword evidence="8" id="KW-1185">Reference proteome</keyword>
<reference evidence="5" key="4">
    <citation type="submission" date="2024-05" db="EMBL/GenBank/DDBJ databases">
        <authorList>
            <person name="Sun Q."/>
            <person name="Zhou Y."/>
        </authorList>
    </citation>
    <scope>NUCLEOTIDE SEQUENCE</scope>
    <source>
        <strain evidence="5">CGMCC 1.11013</strain>
    </source>
</reference>
<dbReference type="OrthoDB" id="9813903at2"/>
<keyword evidence="3" id="KW-1133">Transmembrane helix</keyword>
<feature type="transmembrane region" description="Helical" evidence="3">
    <location>
        <begin position="118"/>
        <end position="140"/>
    </location>
</feature>
<dbReference type="GO" id="GO:0005886">
    <property type="term" value="C:plasma membrane"/>
    <property type="evidence" value="ECO:0007669"/>
    <property type="project" value="TreeGrafter"/>
</dbReference>
<dbReference type="GO" id="GO:0043709">
    <property type="term" value="P:cell adhesion involved in single-species biofilm formation"/>
    <property type="evidence" value="ECO:0007669"/>
    <property type="project" value="TreeGrafter"/>
</dbReference>
<feature type="domain" description="GGDEF" evidence="4">
    <location>
        <begin position="250"/>
        <end position="384"/>
    </location>
</feature>
<reference evidence="8" key="3">
    <citation type="journal article" date="2019" name="Int. J. Syst. Evol. Microbiol.">
        <title>The Global Catalogue of Microorganisms (GCM) 10K type strain sequencing project: providing services to taxonomists for standard genome sequencing and annotation.</title>
        <authorList>
            <consortium name="The Broad Institute Genomics Platform"/>
            <consortium name="The Broad Institute Genome Sequencing Center for Infectious Disease"/>
            <person name="Wu L."/>
            <person name="Ma J."/>
        </authorList>
    </citation>
    <scope>NUCLEOTIDE SEQUENCE [LARGE SCALE GENOMIC DNA]</scope>
    <source>
        <strain evidence="8">CGMCC 1.11013</strain>
    </source>
</reference>
<evidence type="ECO:0000256" key="3">
    <source>
        <dbReference type="SAM" id="Phobius"/>
    </source>
</evidence>
<organism evidence="6 7">
    <name type="scientific">Caballeronia grimmiae</name>
    <dbReference type="NCBI Taxonomy" id="1071679"/>
    <lineage>
        <taxon>Bacteria</taxon>
        <taxon>Pseudomonadati</taxon>
        <taxon>Pseudomonadota</taxon>
        <taxon>Betaproteobacteria</taxon>
        <taxon>Burkholderiales</taxon>
        <taxon>Burkholderiaceae</taxon>
        <taxon>Caballeronia</taxon>
    </lineage>
</organism>
<feature type="transmembrane region" description="Helical" evidence="3">
    <location>
        <begin position="37"/>
        <end position="56"/>
    </location>
</feature>
<sequence>MHVDLITLYFLAIGTLLASSAMTLWEHRTNPGRSRQLKILAAGYATLALGCAAASMRRDLPGAWGAATSNLIIVSGYLLILHGAASLNGRQHRWTSIGILVALAITWMLGGGRWLELVWSYASAVPIAIACGLTSRELLIKSGGTGMQARRIAAIVSGGHALFYAARAFVLPWVVAQFGHGVLLVVGKITMYEGVLYSVVLPMTLLRLVRDEAHGQLVHESNTDYLTGVGNRRWFFEEGARIVRDPEAARPVAVLAIDLDHFKGINDRHGHQAGDDVLKVFAATARNVLGPHATLARIGGEEFAAVLPGHDEVAGRAAGESVVRRFAEAAVRGADATVIRATASIGLAVSQNDAPSLAELLASADHALYRAKALGGNRLESAMSADRDELLTEPLPMHAAHR</sequence>
<comment type="catalytic activity">
    <reaction evidence="2">
        <text>2 GTP = 3',3'-c-di-GMP + 2 diphosphate</text>
        <dbReference type="Rhea" id="RHEA:24898"/>
        <dbReference type="ChEBI" id="CHEBI:33019"/>
        <dbReference type="ChEBI" id="CHEBI:37565"/>
        <dbReference type="ChEBI" id="CHEBI:58805"/>
        <dbReference type="EC" id="2.7.7.65"/>
    </reaction>
</comment>
<dbReference type="EMBL" id="JFHE01000048">
    <property type="protein sequence ID" value="KDR26911.1"/>
    <property type="molecule type" value="Genomic_DNA"/>
</dbReference>
<evidence type="ECO:0000313" key="7">
    <source>
        <dbReference type="Proteomes" id="UP000027439"/>
    </source>
</evidence>
<dbReference type="GO" id="GO:0052621">
    <property type="term" value="F:diguanylate cyclase activity"/>
    <property type="evidence" value="ECO:0007669"/>
    <property type="project" value="UniProtKB-EC"/>
</dbReference>
<name>A0A069NPD4_9BURK</name>
<feature type="transmembrane region" description="Helical" evidence="3">
    <location>
        <begin position="94"/>
        <end position="112"/>
    </location>
</feature>
<dbReference type="InterPro" id="IPR000160">
    <property type="entry name" value="GGDEF_dom"/>
</dbReference>
<dbReference type="PROSITE" id="PS50887">
    <property type="entry name" value="GGDEF"/>
    <property type="match status" value="1"/>
</dbReference>
<dbReference type="InterPro" id="IPR043128">
    <property type="entry name" value="Rev_trsase/Diguanyl_cyclase"/>
</dbReference>
<dbReference type="NCBIfam" id="TIGR00254">
    <property type="entry name" value="GGDEF"/>
    <property type="match status" value="1"/>
</dbReference>
<reference evidence="6 7" key="2">
    <citation type="submission" date="2014-03" db="EMBL/GenBank/DDBJ databases">
        <title>Draft Genome Sequences of Four Burkholderia Strains.</title>
        <authorList>
            <person name="Liu X.Y."/>
            <person name="Li C.X."/>
            <person name="Xu J.H."/>
        </authorList>
    </citation>
    <scope>NUCLEOTIDE SEQUENCE [LARGE SCALE GENOMIC DNA]</scope>
    <source>
        <strain evidence="6 7">R27</strain>
    </source>
</reference>
<evidence type="ECO:0000259" key="4">
    <source>
        <dbReference type="PROSITE" id="PS50887"/>
    </source>
</evidence>
<dbReference type="GO" id="GO:1902201">
    <property type="term" value="P:negative regulation of bacterial-type flagellum-dependent cell motility"/>
    <property type="evidence" value="ECO:0007669"/>
    <property type="project" value="TreeGrafter"/>
</dbReference>
<comment type="caution">
    <text evidence="6">The sequence shown here is derived from an EMBL/GenBank/DDBJ whole genome shotgun (WGS) entry which is preliminary data.</text>
</comment>
<dbReference type="EC" id="2.7.7.65" evidence="1"/>
<dbReference type="AlphaFoldDB" id="A0A069NPD4"/>
<accession>A0A069NPD4</accession>
<dbReference type="SMART" id="SM00267">
    <property type="entry name" value="GGDEF"/>
    <property type="match status" value="1"/>
</dbReference>
<dbReference type="Proteomes" id="UP000597138">
    <property type="component" value="Unassembled WGS sequence"/>
</dbReference>
<keyword evidence="3" id="KW-0472">Membrane</keyword>
<dbReference type="InterPro" id="IPR029787">
    <property type="entry name" value="Nucleotide_cyclase"/>
</dbReference>
<protein>
    <recommendedName>
        <fullName evidence="1">diguanylate cyclase</fullName>
        <ecNumber evidence="1">2.7.7.65</ecNumber>
    </recommendedName>
</protein>
<evidence type="ECO:0000313" key="6">
    <source>
        <dbReference type="EMBL" id="KDR26911.1"/>
    </source>
</evidence>
<evidence type="ECO:0000313" key="8">
    <source>
        <dbReference type="Proteomes" id="UP000597138"/>
    </source>
</evidence>
<dbReference type="Gene3D" id="3.30.70.270">
    <property type="match status" value="1"/>
</dbReference>
<proteinExistence type="predicted"/>
<dbReference type="eggNOG" id="COG3706">
    <property type="taxonomic scope" value="Bacteria"/>
</dbReference>
<evidence type="ECO:0000256" key="1">
    <source>
        <dbReference type="ARBA" id="ARBA00012528"/>
    </source>
</evidence>
<dbReference type="PANTHER" id="PTHR45138:SF9">
    <property type="entry name" value="DIGUANYLATE CYCLASE DGCM-RELATED"/>
    <property type="match status" value="1"/>
</dbReference>